<evidence type="ECO:0000313" key="1">
    <source>
        <dbReference type="EMBL" id="KDQ55189.1"/>
    </source>
</evidence>
<accession>A0A067PK55</accession>
<evidence type="ECO:0000313" key="2">
    <source>
        <dbReference type="Proteomes" id="UP000027265"/>
    </source>
</evidence>
<dbReference type="Proteomes" id="UP000027265">
    <property type="component" value="Unassembled WGS sequence"/>
</dbReference>
<reference evidence="2" key="1">
    <citation type="journal article" date="2014" name="Proc. Natl. Acad. Sci. U.S.A.">
        <title>Extensive sampling of basidiomycete genomes demonstrates inadequacy of the white-rot/brown-rot paradigm for wood decay fungi.</title>
        <authorList>
            <person name="Riley R."/>
            <person name="Salamov A.A."/>
            <person name="Brown D.W."/>
            <person name="Nagy L.G."/>
            <person name="Floudas D."/>
            <person name="Held B.W."/>
            <person name="Levasseur A."/>
            <person name="Lombard V."/>
            <person name="Morin E."/>
            <person name="Otillar R."/>
            <person name="Lindquist E.A."/>
            <person name="Sun H."/>
            <person name="LaButti K.M."/>
            <person name="Schmutz J."/>
            <person name="Jabbour D."/>
            <person name="Luo H."/>
            <person name="Baker S.E."/>
            <person name="Pisabarro A.G."/>
            <person name="Walton J.D."/>
            <person name="Blanchette R.A."/>
            <person name="Henrissat B."/>
            <person name="Martin F."/>
            <person name="Cullen D."/>
            <person name="Hibbett D.S."/>
            <person name="Grigoriev I.V."/>
        </authorList>
    </citation>
    <scope>NUCLEOTIDE SEQUENCE [LARGE SCALE GENOMIC DNA]</scope>
    <source>
        <strain evidence="2">MUCL 33604</strain>
    </source>
</reference>
<protein>
    <submittedName>
        <fullName evidence="1">Uncharacterized protein</fullName>
    </submittedName>
</protein>
<gene>
    <name evidence="1" type="ORF">JAAARDRAFT_48934</name>
</gene>
<organism evidence="1 2">
    <name type="scientific">Jaapia argillacea MUCL 33604</name>
    <dbReference type="NCBI Taxonomy" id="933084"/>
    <lineage>
        <taxon>Eukaryota</taxon>
        <taxon>Fungi</taxon>
        <taxon>Dikarya</taxon>
        <taxon>Basidiomycota</taxon>
        <taxon>Agaricomycotina</taxon>
        <taxon>Agaricomycetes</taxon>
        <taxon>Agaricomycetidae</taxon>
        <taxon>Jaapiales</taxon>
        <taxon>Jaapiaceae</taxon>
        <taxon>Jaapia</taxon>
    </lineage>
</organism>
<dbReference type="EMBL" id="KL197726">
    <property type="protein sequence ID" value="KDQ55189.1"/>
    <property type="molecule type" value="Genomic_DNA"/>
</dbReference>
<dbReference type="HOGENOM" id="CLU_1421604_0_0_1"/>
<name>A0A067PK55_9AGAM</name>
<dbReference type="AlphaFoldDB" id="A0A067PK55"/>
<dbReference type="InParanoid" id="A0A067PK55"/>
<sequence>MEIVLVALPKPKKSRHEEKNLPVPFRQTYRRWTKQDIQRAKEHGPLKHLTLALLPSTDPHIQPPTLHLGWPLNKALVKRYAEKYQIVVDLDNKGVITEEQKEEDINPIGEFLDNMREVLGRIAKEAGADAPSIHLEWVLREGNKEFVSLCSNYDILNMPEDEDLERLQKIFEEPEMAKWYLDLSRLWWQYS</sequence>
<proteinExistence type="predicted"/>
<keyword evidence="2" id="KW-1185">Reference proteome</keyword>